<accession>A0A6L5WHZ7</accession>
<evidence type="ECO:0000313" key="1">
    <source>
        <dbReference type="EMBL" id="MSN96878.1"/>
    </source>
</evidence>
<evidence type="ECO:0000313" key="2">
    <source>
        <dbReference type="Proteomes" id="UP000476338"/>
    </source>
</evidence>
<comment type="caution">
    <text evidence="1">The sequence shown here is derived from an EMBL/GenBank/DDBJ whole genome shotgun (WGS) entry which is preliminary data.</text>
</comment>
<reference evidence="1 2" key="1">
    <citation type="submission" date="2019-09" db="EMBL/GenBank/DDBJ databases">
        <authorList>
            <person name="Silva M."/>
            <person name="Pereira G."/>
            <person name="Lopes-Da-Costa L."/>
            <person name="Silva E."/>
        </authorList>
    </citation>
    <scope>NUCLEOTIDE SEQUENCE [LARGE SCALE GENOMIC DNA]</scope>
    <source>
        <strain evidence="1 2">FMV-PI01</strain>
    </source>
</reference>
<sequence>MFPLLLENFDEVVAIYTKEAKNKQEEVIKNEGLTYKFNSKYFISNENDFDMAFKVINRAIDESNEDFIVDLSHGFRHLPILAIISILSQNLQNSIKIKHIFFAKEIIKFKEYEIIDLKEFLDIANLSFILENFNQNYTLTKIEFKNEAYNALAKGLENLSHNILSNSIQNLYKEKLLKSTLNSLEQISKNELFDCFSSNIDNTINHLNYLLSLEKDPTYIRLYKFSKDLASKGYILNATTIFYEAAGIYSIQVVSNSSSEVKRLLQKFYKSETRNKDYLLSNFCYSFIKNGQVNRKNKRIEKVLSYKFDKAIRDYLNLKPNYKKLKRFYKDLDSFRNNLAHANSGEIIEDPYEKLNSFLESFGKFISSDFDKKDKNVL</sequence>
<dbReference type="InterPro" id="IPR013383">
    <property type="entry name" value="CRISPR-assoc_prot_DxTHG_CS"/>
</dbReference>
<dbReference type="AlphaFoldDB" id="A0A6L5WHZ7"/>
<dbReference type="NCBIfam" id="TIGR02549">
    <property type="entry name" value="CRISPR_DxTHG"/>
    <property type="match status" value="1"/>
</dbReference>
<dbReference type="EMBL" id="VWSJ01000027">
    <property type="protein sequence ID" value="MSN96878.1"/>
    <property type="molecule type" value="Genomic_DNA"/>
</dbReference>
<gene>
    <name evidence="1" type="ORF">F1B92_06825</name>
</gene>
<protein>
    <submittedName>
        <fullName evidence="1">CRISPR-associated DxTHG motif protein</fullName>
    </submittedName>
</protein>
<dbReference type="Proteomes" id="UP000476338">
    <property type="component" value="Unassembled WGS sequence"/>
</dbReference>
<name>A0A6L5WHZ7_9BACT</name>
<proteinExistence type="predicted"/>
<dbReference type="RefSeq" id="WP_154571138.1">
    <property type="nucleotide sequence ID" value="NZ_VWSJ01000027.1"/>
</dbReference>
<organism evidence="1 2">
    <name type="scientific">Campylobacter portucalensis</name>
    <dbReference type="NCBI Taxonomy" id="2608384"/>
    <lineage>
        <taxon>Bacteria</taxon>
        <taxon>Pseudomonadati</taxon>
        <taxon>Campylobacterota</taxon>
        <taxon>Epsilonproteobacteria</taxon>
        <taxon>Campylobacterales</taxon>
        <taxon>Campylobacteraceae</taxon>
        <taxon>Campylobacter</taxon>
    </lineage>
</organism>
<keyword evidence="2" id="KW-1185">Reference proteome</keyword>
<reference evidence="1 2" key="2">
    <citation type="submission" date="2020-03" db="EMBL/GenBank/DDBJ databases">
        <title>Campylobacter portucalensis sp. nov., a new species of Campylobacter isolated from the reproductive tract of bulls.</title>
        <authorList>
            <person name="Silva M.F."/>
            <person name="Pereira G."/>
            <person name="Carneiro C."/>
            <person name="Hemphill A."/>
            <person name="Mateus L."/>
            <person name="Lopes-Da-Costa L."/>
            <person name="Silva E."/>
        </authorList>
    </citation>
    <scope>NUCLEOTIDE SEQUENCE [LARGE SCALE GENOMIC DNA]</scope>
    <source>
        <strain evidence="1 2">FMV-PI01</strain>
    </source>
</reference>